<feature type="domain" description="Copper amine oxidase-like N-terminal" evidence="2">
    <location>
        <begin position="87"/>
        <end position="189"/>
    </location>
</feature>
<dbReference type="SUPFAM" id="SSF49299">
    <property type="entry name" value="PKD domain"/>
    <property type="match status" value="2"/>
</dbReference>
<dbReference type="Gene3D" id="2.60.40.10">
    <property type="entry name" value="Immunoglobulins"/>
    <property type="match status" value="1"/>
</dbReference>
<keyword evidence="4" id="KW-1185">Reference proteome</keyword>
<organism evidence="3 4">
    <name type="scientific">Paenibacillus crassostreae</name>
    <dbReference type="NCBI Taxonomy" id="1763538"/>
    <lineage>
        <taxon>Bacteria</taxon>
        <taxon>Bacillati</taxon>
        <taxon>Bacillota</taxon>
        <taxon>Bacilli</taxon>
        <taxon>Bacillales</taxon>
        <taxon>Paenibacillaceae</taxon>
        <taxon>Paenibacillus</taxon>
    </lineage>
</organism>
<dbReference type="InterPro" id="IPR036582">
    <property type="entry name" value="Mao_N_sf"/>
</dbReference>
<dbReference type="Gene3D" id="3.30.457.10">
    <property type="entry name" value="Copper amine oxidase-like, N-terminal domain"/>
    <property type="match status" value="1"/>
</dbReference>
<dbReference type="Pfam" id="PF07833">
    <property type="entry name" value="Cu_amine_oxidN1"/>
    <property type="match status" value="1"/>
</dbReference>
<dbReference type="GO" id="GO:0000428">
    <property type="term" value="C:DNA-directed RNA polymerase complex"/>
    <property type="evidence" value="ECO:0007669"/>
    <property type="project" value="UniProtKB-KW"/>
</dbReference>
<comment type="caution">
    <text evidence="3">The sequence shown here is derived from an EMBL/GenBank/DDBJ whole genome shotgun (WGS) entry which is preliminary data.</text>
</comment>
<name>A0A167DGY6_9BACL</name>
<keyword evidence="3" id="KW-0804">Transcription</keyword>
<sequence length="696" mass="76270">MNFKKLTFLAIFAVSQIAMITPVSADDTTPIKSDTAVTEAVYGSDAGETDPLIIDNTGEANGTSTDLASSGKLILKVNGAEMLQDGILYTASQPMTVKKGVSYIAVRSLVDRIGLTLTYDSKTKETVIISGSNELRFKLNSNKYTVNGVSQVMKGTSYQQENIFMVPLTAITEALHIPYVFDGVQKQVILTLSTKPVASFTVQQKEIIAGETLVTYVTNSSSPKGFPIVEERWEGREDIFQEVGTHTVTYAVLDSNGEWSDPYTITIEVKAPNLPPVAMFTTDKDEYKMGELITINDISTDEDNDIVKRNWLNNELAFFRSGPVTIQLEVIDGHGAVGTYEKTINITNERLYSEPDFNKLFVPVGRQYRFDGSTVPTMEKVQYTMTSEPATLIRSNSPETVYSEGVVYRETAAGLTRFMVHHVNALGKDVRMYVIATNKNLTPATVNILDSGFAGPNMYATLVGKLSVQRYYKSMQNNLVEQSVALAPGESKIIFNELNALEMKPMQVISLLADVNSDLPVEYTVIMIDADQDALTSIPYLMDIARDGVHNRGTYPNSTRLIEYNDVLGLTNQRISLGDNTGDPNLTGVDALTGLPESNLGNFGVMYKVTLNRVAANTLITFNPRGGEYSGMLLVNGNIIGLPEGNGAAGSLATPNDTSVVYRTGDHEQKVEIWFTPAPGSNLPVNLLFQQMPERK</sequence>
<evidence type="ECO:0000259" key="2">
    <source>
        <dbReference type="Pfam" id="PF07833"/>
    </source>
</evidence>
<dbReference type="RefSeq" id="WP_068657596.1">
    <property type="nucleotide sequence ID" value="NZ_CP017770.1"/>
</dbReference>
<feature type="signal peptide" evidence="1">
    <location>
        <begin position="1"/>
        <end position="25"/>
    </location>
</feature>
<dbReference type="EMBL" id="LSFN01000014">
    <property type="protein sequence ID" value="OAB74355.1"/>
    <property type="molecule type" value="Genomic_DNA"/>
</dbReference>
<proteinExistence type="predicted"/>
<dbReference type="InterPro" id="IPR035986">
    <property type="entry name" value="PKD_dom_sf"/>
</dbReference>
<reference evidence="3 4" key="1">
    <citation type="submission" date="2016-02" db="EMBL/GenBank/DDBJ databases">
        <title>Paenibacillus sp. LPB0068, isolated from Crassostrea gigas.</title>
        <authorList>
            <person name="Shin S.-K."/>
            <person name="Yi H."/>
        </authorList>
    </citation>
    <scope>NUCLEOTIDE SEQUENCE [LARGE SCALE GENOMIC DNA]</scope>
    <source>
        <strain evidence="3 4">LPB0068</strain>
    </source>
</reference>
<evidence type="ECO:0000313" key="3">
    <source>
        <dbReference type="EMBL" id="OAB74355.1"/>
    </source>
</evidence>
<dbReference type="InterPro" id="IPR012854">
    <property type="entry name" value="Cu_amine_oxidase-like_N"/>
</dbReference>
<protein>
    <submittedName>
        <fullName evidence="3">DNA-directed RNA polymerase subunit beta</fullName>
    </submittedName>
</protein>
<dbReference type="Proteomes" id="UP000077134">
    <property type="component" value="Unassembled WGS sequence"/>
</dbReference>
<dbReference type="KEGG" id="pcx:LPB68_04185"/>
<gene>
    <name evidence="3" type="ORF">PNBC_09775</name>
</gene>
<evidence type="ECO:0000313" key="4">
    <source>
        <dbReference type="Proteomes" id="UP000077134"/>
    </source>
</evidence>
<dbReference type="AlphaFoldDB" id="A0A167DGY6"/>
<keyword evidence="1" id="KW-0732">Signal</keyword>
<dbReference type="STRING" id="1763538.LPB68_04185"/>
<keyword evidence="3" id="KW-0240">DNA-directed RNA polymerase</keyword>
<accession>A0A167DGY6</accession>
<feature type="chain" id="PRO_5007885176" evidence="1">
    <location>
        <begin position="26"/>
        <end position="696"/>
    </location>
</feature>
<dbReference type="OrthoDB" id="25008at2"/>
<dbReference type="SUPFAM" id="SSF55383">
    <property type="entry name" value="Copper amine oxidase, domain N"/>
    <property type="match status" value="1"/>
</dbReference>
<dbReference type="InterPro" id="IPR013783">
    <property type="entry name" value="Ig-like_fold"/>
</dbReference>
<evidence type="ECO:0000256" key="1">
    <source>
        <dbReference type="SAM" id="SignalP"/>
    </source>
</evidence>